<feature type="transmembrane region" description="Helical" evidence="7">
    <location>
        <begin position="253"/>
        <end position="277"/>
    </location>
</feature>
<comment type="similarity">
    <text evidence="7">Belongs to the binding-protein-dependent transport system permease family.</text>
</comment>
<dbReference type="PANTHER" id="PTHR43386">
    <property type="entry name" value="OLIGOPEPTIDE TRANSPORT SYSTEM PERMEASE PROTEIN APPC"/>
    <property type="match status" value="1"/>
</dbReference>
<accession>A0ABX3C5T5</accession>
<dbReference type="EMBL" id="MLIH01000002">
    <property type="protein sequence ID" value="OHU13847.1"/>
    <property type="molecule type" value="Genomic_DNA"/>
</dbReference>
<dbReference type="InterPro" id="IPR050366">
    <property type="entry name" value="BP-dependent_transpt_permease"/>
</dbReference>
<dbReference type="Pfam" id="PF00528">
    <property type="entry name" value="BPD_transp_1"/>
    <property type="match status" value="1"/>
</dbReference>
<evidence type="ECO:0000256" key="5">
    <source>
        <dbReference type="ARBA" id="ARBA00022989"/>
    </source>
</evidence>
<feature type="transmembrane region" description="Helical" evidence="7">
    <location>
        <begin position="202"/>
        <end position="233"/>
    </location>
</feature>
<dbReference type="CDD" id="cd06261">
    <property type="entry name" value="TM_PBP2"/>
    <property type="match status" value="1"/>
</dbReference>
<dbReference type="Proteomes" id="UP000179621">
    <property type="component" value="Unassembled WGS sequence"/>
</dbReference>
<keyword evidence="6 7" id="KW-0472">Membrane</keyword>
<evidence type="ECO:0000256" key="4">
    <source>
        <dbReference type="ARBA" id="ARBA00022692"/>
    </source>
</evidence>
<keyword evidence="5 7" id="KW-1133">Transmembrane helix</keyword>
<dbReference type="PROSITE" id="PS50928">
    <property type="entry name" value="ABC_TM1"/>
    <property type="match status" value="1"/>
</dbReference>
<dbReference type="PANTHER" id="PTHR43386:SF1">
    <property type="entry name" value="D,D-DIPEPTIDE TRANSPORT SYSTEM PERMEASE PROTEIN DDPC-RELATED"/>
    <property type="match status" value="1"/>
</dbReference>
<dbReference type="SUPFAM" id="SSF161098">
    <property type="entry name" value="MetI-like"/>
    <property type="match status" value="1"/>
</dbReference>
<gene>
    <name evidence="9" type="ORF">BKG73_04020</name>
</gene>
<keyword evidence="2 7" id="KW-0813">Transport</keyword>
<evidence type="ECO:0000256" key="6">
    <source>
        <dbReference type="ARBA" id="ARBA00023136"/>
    </source>
</evidence>
<comment type="subcellular location">
    <subcellularLocation>
        <location evidence="1 7">Cell membrane</location>
        <topology evidence="1 7">Multi-pass membrane protein</topology>
    </subcellularLocation>
</comment>
<proteinExistence type="inferred from homology"/>
<name>A0ABX3C5T5_9MYCO</name>
<dbReference type="InterPro" id="IPR035906">
    <property type="entry name" value="MetI-like_sf"/>
</dbReference>
<evidence type="ECO:0000256" key="2">
    <source>
        <dbReference type="ARBA" id="ARBA00022448"/>
    </source>
</evidence>
<evidence type="ECO:0000256" key="3">
    <source>
        <dbReference type="ARBA" id="ARBA00022475"/>
    </source>
</evidence>
<keyword evidence="4 7" id="KW-0812">Transmembrane</keyword>
<organism evidence="9 10">
    <name type="scientific">Mycobacteroides saopaulense</name>
    <dbReference type="NCBI Taxonomy" id="1578165"/>
    <lineage>
        <taxon>Bacteria</taxon>
        <taxon>Bacillati</taxon>
        <taxon>Actinomycetota</taxon>
        <taxon>Actinomycetes</taxon>
        <taxon>Mycobacteriales</taxon>
        <taxon>Mycobacteriaceae</taxon>
        <taxon>Mycobacteroides</taxon>
    </lineage>
</organism>
<dbReference type="InterPro" id="IPR000515">
    <property type="entry name" value="MetI-like"/>
</dbReference>
<protein>
    <submittedName>
        <fullName evidence="9">Peptide ABC transporter permease</fullName>
    </submittedName>
</protein>
<feature type="domain" description="ABC transmembrane type-1" evidence="8">
    <location>
        <begin position="85"/>
        <end position="274"/>
    </location>
</feature>
<comment type="caution">
    <text evidence="9">The sequence shown here is derived from an EMBL/GenBank/DDBJ whole genome shotgun (WGS) entry which is preliminary data.</text>
</comment>
<evidence type="ECO:0000259" key="8">
    <source>
        <dbReference type="PROSITE" id="PS50928"/>
    </source>
</evidence>
<dbReference type="Gene3D" id="1.10.3720.10">
    <property type="entry name" value="MetI-like"/>
    <property type="match status" value="1"/>
</dbReference>
<keyword evidence="10" id="KW-1185">Reference proteome</keyword>
<evidence type="ECO:0000313" key="10">
    <source>
        <dbReference type="Proteomes" id="UP000179621"/>
    </source>
</evidence>
<keyword evidence="3" id="KW-1003">Cell membrane</keyword>
<feature type="transmembrane region" description="Helical" evidence="7">
    <location>
        <begin position="124"/>
        <end position="143"/>
    </location>
</feature>
<evidence type="ECO:0000256" key="1">
    <source>
        <dbReference type="ARBA" id="ARBA00004651"/>
    </source>
</evidence>
<reference evidence="9 10" key="1">
    <citation type="submission" date="2016-10" db="EMBL/GenBank/DDBJ databases">
        <title>Evaluation of Human, Animal and Environmental Mycobacterium chelonae Isolates by Core Genome Phylogenomic Analysis, Targeted Gene Comparison, and Anti-microbial Susceptibility Patterns: A Tale of Mistaken Identities.</title>
        <authorList>
            <person name="Fogelson S.B."/>
            <person name="Camus A.C."/>
            <person name="Lorenz W."/>
            <person name="Vasireddy R."/>
            <person name="Vasireddy S."/>
            <person name="Smith T."/>
            <person name="Brown-Elliott B.A."/>
            <person name="Wallace R.J.Jr."/>
            <person name="Hasan N.A."/>
            <person name="Reischl U."/>
            <person name="Sanchez S."/>
        </authorList>
    </citation>
    <scope>NUCLEOTIDE SEQUENCE [LARGE SCALE GENOMIC DNA]</scope>
    <source>
        <strain evidence="9 10">8528</strain>
    </source>
</reference>
<evidence type="ECO:0000313" key="9">
    <source>
        <dbReference type="EMBL" id="OHU13847.1"/>
    </source>
</evidence>
<sequence>MAGKVLALASPRVRAVPNLPRVSLLTAAVILLLFVLLAAAFPWLFAPTDPTATDYTLVLQPPGREHPFGTDQLGRDVYTRVVHGTRASIVIGFGSTVLGLAVGAVIGLIAAFGWRGVDFAVMRIVDIGLAFPSVLLSLLVLAVLGPGALNVLTAIAISSVPGYARLIRAEAQRVRASNYVRSAIGLGVRPVRVLRTHILPNAFGPALVLATVSAGTNIIVAAGLSFLGFGAAAPAPEWGQILADGRSVLAGSWWMSMFPGVAITLVVIAITVLGSAVERKSAGR</sequence>
<feature type="transmembrane region" description="Helical" evidence="7">
    <location>
        <begin position="22"/>
        <end position="45"/>
    </location>
</feature>
<evidence type="ECO:0000256" key="7">
    <source>
        <dbReference type="RuleBase" id="RU363032"/>
    </source>
</evidence>
<feature type="transmembrane region" description="Helical" evidence="7">
    <location>
        <begin position="89"/>
        <end position="112"/>
    </location>
</feature>
<dbReference type="RefSeq" id="WP_070909696.1">
    <property type="nucleotide sequence ID" value="NZ_MLIC01000001.1"/>
</dbReference>